<gene>
    <name evidence="5" type="ORF">JQC72_08000</name>
</gene>
<dbReference type="PIRSF" id="PIRSF005690">
    <property type="entry name" value="GerBA"/>
    <property type="match status" value="1"/>
</dbReference>
<dbReference type="InterPro" id="IPR050768">
    <property type="entry name" value="UPF0353/GerABKA_families"/>
</dbReference>
<keyword evidence="4" id="KW-1133">Transmembrane helix</keyword>
<dbReference type="InterPro" id="IPR004995">
    <property type="entry name" value="Spore_Ger"/>
</dbReference>
<evidence type="ECO:0000313" key="5">
    <source>
        <dbReference type="EMBL" id="MBN2909468.1"/>
    </source>
</evidence>
<keyword evidence="4" id="KW-0812">Transmembrane</keyword>
<comment type="similarity">
    <text evidence="1">Belongs to the GerABKA family.</text>
</comment>
<keyword evidence="2 4" id="KW-0472">Membrane</keyword>
<feature type="transmembrane region" description="Helical" evidence="4">
    <location>
        <begin position="316"/>
        <end position="337"/>
    </location>
</feature>
<protein>
    <submittedName>
        <fullName evidence="5">Spore germination protein</fullName>
    </submittedName>
</protein>
<keyword evidence="6" id="KW-1185">Reference proteome</keyword>
<dbReference type="Pfam" id="PF03323">
    <property type="entry name" value="GerA"/>
    <property type="match status" value="1"/>
</dbReference>
<proteinExistence type="inferred from homology"/>
<evidence type="ECO:0000256" key="2">
    <source>
        <dbReference type="ARBA" id="ARBA00023136"/>
    </source>
</evidence>
<name>A0ABS2WIW5_9BACL</name>
<evidence type="ECO:0000256" key="1">
    <source>
        <dbReference type="ARBA" id="ARBA00005278"/>
    </source>
</evidence>
<feature type="transmembrane region" description="Helical" evidence="4">
    <location>
        <begin position="436"/>
        <end position="463"/>
    </location>
</feature>
<dbReference type="PANTHER" id="PTHR22550:SF5">
    <property type="entry name" value="LEUCINE ZIPPER PROTEIN 4"/>
    <property type="match status" value="1"/>
</dbReference>
<dbReference type="EMBL" id="JAFHAP010000008">
    <property type="protein sequence ID" value="MBN2909468.1"/>
    <property type="molecule type" value="Genomic_DNA"/>
</dbReference>
<sequence length="527" mass="60209">MTLGQLGTLKKNRRGGNDVLFFRSGRNRRRKKQLPKREKQPVYPTLEENLRFVQEMLFHTNDLKHRTVTFQGKQLLILYLESMSDTERIEKEILFPIVHEKEGDVQDVVTDAHVEKQEDLRTAVDKLVQGQAVIILEGDTVCYVVDTRTSHNRGIEEPDNERVVRGAHNGFIENLTVNLYQLRARIENRHLVVRYYTVGKETKTKIAIIYMENLANPDLIQEVDKRIRSISTDTILNPGFIQEFMEDDPWSPFPQSLNTERPDRAMAHLMEGRVVLLSEGDPTALIMPVTLFAFYQSPDDFHTRWWVGTFVRMIRFASFLLAFQLPAIYIAVVSFHAEVLPVDLVYTIKASLDKVPYPPILEAFLMELALELIREAGIRLPSPVGQTIGIVGGLVMGDAVVRAGLVSYTMVIVVALTAISSFVVPSNEMSTSIRFLRFPLMIAASMFGFVGIVFGTMAVLIHLTKLTSFGTPYFAPAAPMRLKDMKDTILRMPIWKMNQRPHDPHPQRKKQEDDSSRRWKKDDQGKQ</sequence>
<reference evidence="5" key="1">
    <citation type="journal article" date="2024" name="Int. J. Syst. Evol. Microbiol.">
        <title>Polycladomyces zharkentensis sp. nov., a novel thermophilic cellulose- and starch-degrading member of the Bacillota from a geothermal aquifer in Kazakhstan.</title>
        <authorList>
            <person name="Mashzhan A."/>
            <person name="Kistaubayeva A."/>
            <person name="Javier-Lopez R."/>
            <person name="Bissenova U."/>
            <person name="Bissenbay A."/>
            <person name="Birkeland N.K."/>
        </authorList>
    </citation>
    <scope>NUCLEOTIDE SEQUENCE</scope>
    <source>
        <strain evidence="5">ZKZ2T</strain>
    </source>
</reference>
<evidence type="ECO:0000256" key="3">
    <source>
        <dbReference type="SAM" id="MobiDB-lite"/>
    </source>
</evidence>
<accession>A0ABS2WIW5</accession>
<feature type="region of interest" description="Disordered" evidence="3">
    <location>
        <begin position="496"/>
        <end position="527"/>
    </location>
</feature>
<dbReference type="PANTHER" id="PTHR22550">
    <property type="entry name" value="SPORE GERMINATION PROTEIN"/>
    <property type="match status" value="1"/>
</dbReference>
<evidence type="ECO:0000256" key="4">
    <source>
        <dbReference type="SAM" id="Phobius"/>
    </source>
</evidence>
<organism evidence="5 6">
    <name type="scientific">Polycladomyces zharkentensis</name>
    <dbReference type="NCBI Taxonomy" id="2807616"/>
    <lineage>
        <taxon>Bacteria</taxon>
        <taxon>Bacillati</taxon>
        <taxon>Bacillota</taxon>
        <taxon>Bacilli</taxon>
        <taxon>Bacillales</taxon>
        <taxon>Thermoactinomycetaceae</taxon>
        <taxon>Polycladomyces</taxon>
    </lineage>
</organism>
<feature type="transmembrane region" description="Helical" evidence="4">
    <location>
        <begin position="405"/>
        <end position="424"/>
    </location>
</feature>
<evidence type="ECO:0000313" key="6">
    <source>
        <dbReference type="Proteomes" id="UP001177120"/>
    </source>
</evidence>
<feature type="compositionally biased region" description="Basic and acidic residues" evidence="3">
    <location>
        <begin position="500"/>
        <end position="527"/>
    </location>
</feature>
<dbReference type="Proteomes" id="UP001177120">
    <property type="component" value="Unassembled WGS sequence"/>
</dbReference>
<comment type="caution">
    <text evidence="5">The sequence shown here is derived from an EMBL/GenBank/DDBJ whole genome shotgun (WGS) entry which is preliminary data.</text>
</comment>